<comment type="caution">
    <text evidence="2">The sequence shown here is derived from an EMBL/GenBank/DDBJ whole genome shotgun (WGS) entry which is preliminary data.</text>
</comment>
<dbReference type="RefSeq" id="WP_136579992.1">
    <property type="nucleotide sequence ID" value="NZ_STFF01000009.1"/>
</dbReference>
<evidence type="ECO:0000313" key="2">
    <source>
        <dbReference type="EMBL" id="THU33504.1"/>
    </source>
</evidence>
<proteinExistence type="predicted"/>
<accession>A0A4S8HIP4</accession>
<gene>
    <name evidence="2" type="ORF">FAM09_25485</name>
</gene>
<dbReference type="EMBL" id="STFF01000009">
    <property type="protein sequence ID" value="THU33504.1"/>
    <property type="molecule type" value="Genomic_DNA"/>
</dbReference>
<name>A0A4S8HIP4_9BACT</name>
<dbReference type="GO" id="GO:0015035">
    <property type="term" value="F:protein-disulfide reductase activity"/>
    <property type="evidence" value="ECO:0007669"/>
    <property type="project" value="InterPro"/>
</dbReference>
<dbReference type="InterPro" id="IPR007263">
    <property type="entry name" value="DCC1-like"/>
</dbReference>
<feature type="transmembrane region" description="Helical" evidence="1">
    <location>
        <begin position="226"/>
        <end position="244"/>
    </location>
</feature>
<keyword evidence="1" id="KW-0472">Membrane</keyword>
<feature type="transmembrane region" description="Helical" evidence="1">
    <location>
        <begin position="200"/>
        <end position="220"/>
    </location>
</feature>
<dbReference type="AlphaFoldDB" id="A0A4S8HIP4"/>
<dbReference type="Pfam" id="PF04134">
    <property type="entry name" value="DCC1-like"/>
    <property type="match status" value="1"/>
</dbReference>
<feature type="transmembrane region" description="Helical" evidence="1">
    <location>
        <begin position="131"/>
        <end position="150"/>
    </location>
</feature>
<keyword evidence="1" id="KW-0812">Transmembrane</keyword>
<evidence type="ECO:0000256" key="1">
    <source>
        <dbReference type="SAM" id="Phobius"/>
    </source>
</evidence>
<protein>
    <submittedName>
        <fullName evidence="2">DUF393 domain-containing protein</fullName>
    </submittedName>
</protein>
<feature type="transmembrane region" description="Helical" evidence="1">
    <location>
        <begin position="256"/>
        <end position="277"/>
    </location>
</feature>
<dbReference type="OrthoDB" id="671850at2"/>
<feature type="transmembrane region" description="Helical" evidence="1">
    <location>
        <begin position="170"/>
        <end position="188"/>
    </location>
</feature>
<organism evidence="2 3">
    <name type="scientific">Niastella caeni</name>
    <dbReference type="NCBI Taxonomy" id="2569763"/>
    <lineage>
        <taxon>Bacteria</taxon>
        <taxon>Pseudomonadati</taxon>
        <taxon>Bacteroidota</taxon>
        <taxon>Chitinophagia</taxon>
        <taxon>Chitinophagales</taxon>
        <taxon>Chitinophagaceae</taxon>
        <taxon>Niastella</taxon>
    </lineage>
</organism>
<sequence length="278" mass="31675">MENTDKILVYDDECPLCVAYTSAFVKTGLLTTEGRKPFSAASPELLQAINWKRSKDEIPLLDLNTKQVWYGIDALLEILGQKMPLIIPIGRCKPVNWFLKRLYSFISYNRKVIVAAKSSPSKIDCTPSFNLFYRSLFLIIFLIANTLMLYPVHQHLLSQIPGYSLTTGQLMALHGVIVVINCILALFLPKQTAFEYLGQVNMLALVTHLLLIPLLITDAYLNPGSWVNFMYLSLLTIVIFKEYFRRMDYANILSRYRLIVSINLACIIGMCLCLFVPF</sequence>
<evidence type="ECO:0000313" key="3">
    <source>
        <dbReference type="Proteomes" id="UP000306918"/>
    </source>
</evidence>
<dbReference type="Proteomes" id="UP000306918">
    <property type="component" value="Unassembled WGS sequence"/>
</dbReference>
<reference evidence="2 3" key="1">
    <citation type="submission" date="2019-04" db="EMBL/GenBank/DDBJ databases">
        <title>Niastella caeni sp. nov., isolated from activated sludge.</title>
        <authorList>
            <person name="Sheng M."/>
        </authorList>
    </citation>
    <scope>NUCLEOTIDE SEQUENCE [LARGE SCALE GENOMIC DNA]</scope>
    <source>
        <strain evidence="2 3">HX-2-15</strain>
    </source>
</reference>
<keyword evidence="3" id="KW-1185">Reference proteome</keyword>
<keyword evidence="1" id="KW-1133">Transmembrane helix</keyword>